<keyword evidence="2" id="KW-1185">Reference proteome</keyword>
<dbReference type="Gene3D" id="3.30.1150.10">
    <property type="match status" value="1"/>
</dbReference>
<evidence type="ECO:0000313" key="1">
    <source>
        <dbReference type="EMBL" id="MBM0106353.1"/>
    </source>
</evidence>
<protein>
    <submittedName>
        <fullName evidence="1">TonB C-terminal domain-containing protein</fullName>
    </submittedName>
</protein>
<evidence type="ECO:0000313" key="2">
    <source>
        <dbReference type="Proteomes" id="UP000661077"/>
    </source>
</evidence>
<comment type="caution">
    <text evidence="1">The sequence shown here is derived from an EMBL/GenBank/DDBJ whole genome shotgun (WGS) entry which is preliminary data.</text>
</comment>
<dbReference type="SUPFAM" id="SSF74653">
    <property type="entry name" value="TolA/TonB C-terminal domain"/>
    <property type="match status" value="1"/>
</dbReference>
<dbReference type="RefSeq" id="WP_218042904.1">
    <property type="nucleotide sequence ID" value="NZ_JAEVLS010000003.1"/>
</dbReference>
<reference evidence="1 2" key="1">
    <citation type="journal article" date="2021" name="Int. J. Syst. Evol. Microbiol.">
        <title>Steroidobacter gossypii sp. nov., isolated from soil of cotton cropping field.</title>
        <authorList>
            <person name="Huang R."/>
            <person name="Yang S."/>
            <person name="Zhen C."/>
            <person name="Liu W."/>
        </authorList>
    </citation>
    <scope>NUCLEOTIDE SEQUENCE [LARGE SCALE GENOMIC DNA]</scope>
    <source>
        <strain evidence="1 2">S1-65</strain>
    </source>
</reference>
<sequence length="210" mass="22438">MSSSSMAQAAAAMPFDIPAQPLQAALEQFMKVTAHSGLYDSALTSGRYSAEVKGVMEPEAALRRLVVASGLNVHYDAGETFSITAGPVPQQVADPAPRGPYWNEEQNKVRYFGVLQARVREVFCRYPVTAPGGYRVALSLWIDSSGEIEQVRLLDSSGAADRDALIISGLRGRRLPLPPPAGIQQPITMLVAPAPSDAAGECIGMDSKHE</sequence>
<gene>
    <name evidence="1" type="ORF">JM946_16585</name>
</gene>
<dbReference type="EMBL" id="JAEVLS010000003">
    <property type="protein sequence ID" value="MBM0106353.1"/>
    <property type="molecule type" value="Genomic_DNA"/>
</dbReference>
<accession>A0ABS1WZF1</accession>
<dbReference type="Pfam" id="PF13103">
    <property type="entry name" value="TonB_2"/>
    <property type="match status" value="1"/>
</dbReference>
<name>A0ABS1WZF1_9GAMM</name>
<dbReference type="Proteomes" id="UP000661077">
    <property type="component" value="Unassembled WGS sequence"/>
</dbReference>
<dbReference type="Gene3D" id="3.55.50.30">
    <property type="match status" value="1"/>
</dbReference>
<proteinExistence type="predicted"/>
<organism evidence="1 2">
    <name type="scientific">Steroidobacter gossypii</name>
    <dbReference type="NCBI Taxonomy" id="2805490"/>
    <lineage>
        <taxon>Bacteria</taxon>
        <taxon>Pseudomonadati</taxon>
        <taxon>Pseudomonadota</taxon>
        <taxon>Gammaproteobacteria</taxon>
        <taxon>Steroidobacterales</taxon>
        <taxon>Steroidobacteraceae</taxon>
        <taxon>Steroidobacter</taxon>
    </lineage>
</organism>